<protein>
    <recommendedName>
        <fullName evidence="4">BZIP domain-containing protein</fullName>
    </recommendedName>
</protein>
<evidence type="ECO:0008006" key="4">
    <source>
        <dbReference type="Google" id="ProtNLM"/>
    </source>
</evidence>
<keyword evidence="3" id="KW-1185">Reference proteome</keyword>
<dbReference type="Pfam" id="PF11905">
    <property type="entry name" value="DUF3425"/>
    <property type="match status" value="1"/>
</dbReference>
<dbReference type="STRING" id="1392250.A0A2I2GPF8"/>
<sequence>MDPSAEEKRIALRSLALSERRSTWPDEDWSGITDPKTRRRLQNRLNQRARRLQNKKPPNHPGENATTGHGSSSVNDQHEPFAPAAVAPHSSEALTTPNAIKVSSLAEIEAVHILESSFPATKIRMARLEQLALQYYATGSPRTDLLLNLMSLNFTRALMENTRILGLRSDQLHDDAISPFSIAGPWQNDALYTLPMPLQPTAIQRSIPHHPWLDLLPVPQMRDNLILAGEFEEEDQLCLDMKGSGSSTAGRSGIIVWSDPWDPSGWEVTEAFVGSWGWVIRNCHDLALSTNHWRASRSEKPLFRMDYLPLH</sequence>
<accession>A0A2I2GPF8</accession>
<reference evidence="2 3" key="1">
    <citation type="submission" date="2016-12" db="EMBL/GenBank/DDBJ databases">
        <title>The genomes of Aspergillus section Nigri reveals drivers in fungal speciation.</title>
        <authorList>
            <consortium name="DOE Joint Genome Institute"/>
            <person name="Vesth T.C."/>
            <person name="Nybo J."/>
            <person name="Theobald S."/>
            <person name="Brandl J."/>
            <person name="Frisvad J.C."/>
            <person name="Nielsen K.F."/>
            <person name="Lyhne E.K."/>
            <person name="Kogle M.E."/>
            <person name="Kuo A."/>
            <person name="Riley R."/>
            <person name="Clum A."/>
            <person name="Nolan M."/>
            <person name="Lipzen A."/>
            <person name="Salamov A."/>
            <person name="Henrissat B."/>
            <person name="Wiebenga A."/>
            <person name="De Vries R.P."/>
            <person name="Grigoriev I.V."/>
            <person name="Mortensen U.H."/>
            <person name="Andersen M.R."/>
            <person name="Baker S.E."/>
        </authorList>
    </citation>
    <scope>NUCLEOTIDE SEQUENCE [LARGE SCALE GENOMIC DNA]</scope>
    <source>
        <strain evidence="2 3">IBT 23096</strain>
    </source>
</reference>
<feature type="compositionally biased region" description="Basic residues" evidence="1">
    <location>
        <begin position="37"/>
        <end position="58"/>
    </location>
</feature>
<dbReference type="PANTHER" id="PTHR38116:SF1">
    <property type="entry name" value="BZIP DOMAIN-CONTAINING PROTEIN"/>
    <property type="match status" value="1"/>
</dbReference>
<comment type="caution">
    <text evidence="2">The sequence shown here is derived from an EMBL/GenBank/DDBJ whole genome shotgun (WGS) entry which is preliminary data.</text>
</comment>
<name>A0A2I2GPF8_9EURO</name>
<dbReference type="Proteomes" id="UP000234275">
    <property type="component" value="Unassembled WGS sequence"/>
</dbReference>
<dbReference type="OrthoDB" id="2245989at2759"/>
<feature type="compositionally biased region" description="Polar residues" evidence="1">
    <location>
        <begin position="64"/>
        <end position="75"/>
    </location>
</feature>
<evidence type="ECO:0000313" key="3">
    <source>
        <dbReference type="Proteomes" id="UP000234275"/>
    </source>
</evidence>
<feature type="region of interest" description="Disordered" evidence="1">
    <location>
        <begin position="16"/>
        <end position="79"/>
    </location>
</feature>
<proteinExistence type="predicted"/>
<dbReference type="PANTHER" id="PTHR38116">
    <property type="entry name" value="CHROMOSOME 7, WHOLE GENOME SHOTGUN SEQUENCE"/>
    <property type="match status" value="1"/>
</dbReference>
<evidence type="ECO:0000313" key="2">
    <source>
        <dbReference type="EMBL" id="PLB54761.1"/>
    </source>
</evidence>
<evidence type="ECO:0000256" key="1">
    <source>
        <dbReference type="SAM" id="MobiDB-lite"/>
    </source>
</evidence>
<dbReference type="EMBL" id="MSFO01000001">
    <property type="protein sequence ID" value="PLB54761.1"/>
    <property type="molecule type" value="Genomic_DNA"/>
</dbReference>
<dbReference type="InterPro" id="IPR021833">
    <property type="entry name" value="DUF3425"/>
</dbReference>
<organism evidence="2 3">
    <name type="scientific">Aspergillus steynii IBT 23096</name>
    <dbReference type="NCBI Taxonomy" id="1392250"/>
    <lineage>
        <taxon>Eukaryota</taxon>
        <taxon>Fungi</taxon>
        <taxon>Dikarya</taxon>
        <taxon>Ascomycota</taxon>
        <taxon>Pezizomycotina</taxon>
        <taxon>Eurotiomycetes</taxon>
        <taxon>Eurotiomycetidae</taxon>
        <taxon>Eurotiales</taxon>
        <taxon>Aspergillaceae</taxon>
        <taxon>Aspergillus</taxon>
        <taxon>Aspergillus subgen. Circumdati</taxon>
    </lineage>
</organism>
<dbReference type="VEuPathDB" id="FungiDB:P170DRAFT_452423"/>
<gene>
    <name evidence="2" type="ORF">P170DRAFT_452423</name>
</gene>
<dbReference type="RefSeq" id="XP_024710063.1">
    <property type="nucleotide sequence ID" value="XM_024851272.1"/>
</dbReference>
<dbReference type="GeneID" id="36558971"/>
<dbReference type="AlphaFoldDB" id="A0A2I2GPF8"/>